<dbReference type="AlphaFoldDB" id="A0A5N5I1D8"/>
<dbReference type="EMBL" id="SMOL01000107">
    <property type="protein sequence ID" value="KAB2634006.1"/>
    <property type="molecule type" value="Genomic_DNA"/>
</dbReference>
<sequence length="295" mass="33912">MREGGCGKSAAELPVRFGGESVHEEGGLSIREMRDGRFLVRFLGQRDMQRVDTMVSKNCIRQFLRVKILFRTTDAGNCCEVCKELKVEVGEELEEFYPFKGLDVKVDLRGNILDLGFWKSGSGGLIRPDGVVTLEVENMVLKTYEMDEATNRVRTSLNKAVQANEKEHVNLGGTELIVNRDDDFFDMDSIIEAVTREHKGKKRSIQEVEVEPWEPEGLNHIMLNLNTDPTPQRKRHFMYDPIWGKEEERGFVGSWAFQIVEKLKWVRKGLKQWGQHHGWNSKRKIEALKNDLFAA</sequence>
<dbReference type="EMBL" id="SMOL01000052">
    <property type="protein sequence ID" value="KAB2634566.1"/>
    <property type="molecule type" value="Genomic_DNA"/>
</dbReference>
<keyword evidence="3" id="KW-1185">Reference proteome</keyword>
<accession>A0A5N5I1D8</accession>
<gene>
    <name evidence="2" type="ORF">D8674_039182</name>
    <name evidence="1" type="ORF">D8674_039189</name>
</gene>
<protein>
    <submittedName>
        <fullName evidence="1">Uncharacterized protein</fullName>
    </submittedName>
</protein>
<reference evidence="1 3" key="2">
    <citation type="submission" date="2019-11" db="EMBL/GenBank/DDBJ databases">
        <title>A de novo genome assembly of a pear dwarfing rootstock.</title>
        <authorList>
            <person name="Wang F."/>
            <person name="Wang J."/>
            <person name="Li S."/>
            <person name="Zhang Y."/>
            <person name="Fang M."/>
            <person name="Ma L."/>
            <person name="Zhao Y."/>
            <person name="Jiang S."/>
        </authorList>
    </citation>
    <scope>NUCLEOTIDE SEQUENCE [LARGE SCALE GENOMIC DNA]</scope>
    <source>
        <strain evidence="1">S2</strain>
        <tissue evidence="1">Leaf</tissue>
    </source>
</reference>
<reference evidence="1 3" key="1">
    <citation type="submission" date="2019-09" db="EMBL/GenBank/DDBJ databases">
        <authorList>
            <person name="Ou C."/>
        </authorList>
    </citation>
    <scope>NUCLEOTIDE SEQUENCE [LARGE SCALE GENOMIC DNA]</scope>
    <source>
        <strain evidence="1">S2</strain>
        <tissue evidence="1">Leaf</tissue>
    </source>
</reference>
<organism evidence="1 3">
    <name type="scientific">Pyrus ussuriensis x Pyrus communis</name>
    <dbReference type="NCBI Taxonomy" id="2448454"/>
    <lineage>
        <taxon>Eukaryota</taxon>
        <taxon>Viridiplantae</taxon>
        <taxon>Streptophyta</taxon>
        <taxon>Embryophyta</taxon>
        <taxon>Tracheophyta</taxon>
        <taxon>Spermatophyta</taxon>
        <taxon>Magnoliopsida</taxon>
        <taxon>eudicotyledons</taxon>
        <taxon>Gunneridae</taxon>
        <taxon>Pentapetalae</taxon>
        <taxon>rosids</taxon>
        <taxon>fabids</taxon>
        <taxon>Rosales</taxon>
        <taxon>Rosaceae</taxon>
        <taxon>Amygdaloideae</taxon>
        <taxon>Maleae</taxon>
        <taxon>Pyrus</taxon>
    </lineage>
</organism>
<proteinExistence type="predicted"/>
<evidence type="ECO:0000313" key="2">
    <source>
        <dbReference type="EMBL" id="KAB2634566.1"/>
    </source>
</evidence>
<dbReference type="Proteomes" id="UP000327157">
    <property type="component" value="Unassembled WGS sequence"/>
</dbReference>
<name>A0A5N5I1D8_9ROSA</name>
<comment type="caution">
    <text evidence="1">The sequence shown here is derived from an EMBL/GenBank/DDBJ whole genome shotgun (WGS) entry which is preliminary data.</text>
</comment>
<evidence type="ECO:0000313" key="1">
    <source>
        <dbReference type="EMBL" id="KAB2634006.1"/>
    </source>
</evidence>
<evidence type="ECO:0000313" key="3">
    <source>
        <dbReference type="Proteomes" id="UP000327157"/>
    </source>
</evidence>